<proteinExistence type="predicted"/>
<evidence type="ECO:0000313" key="3">
    <source>
        <dbReference type="Proteomes" id="UP001221142"/>
    </source>
</evidence>
<dbReference type="Proteomes" id="UP001221142">
    <property type="component" value="Unassembled WGS sequence"/>
</dbReference>
<comment type="caution">
    <text evidence="2">The sequence shown here is derived from an EMBL/GenBank/DDBJ whole genome shotgun (WGS) entry which is preliminary data.</text>
</comment>
<evidence type="ECO:0000313" key="2">
    <source>
        <dbReference type="EMBL" id="KAJ7648131.1"/>
    </source>
</evidence>
<name>A0AAD7CGS6_9AGAR</name>
<accession>A0AAD7CGS6</accession>
<reference evidence="2" key="1">
    <citation type="submission" date="2023-03" db="EMBL/GenBank/DDBJ databases">
        <title>Massive genome expansion in bonnet fungi (Mycena s.s.) driven by repeated elements and novel gene families across ecological guilds.</title>
        <authorList>
            <consortium name="Lawrence Berkeley National Laboratory"/>
            <person name="Harder C.B."/>
            <person name="Miyauchi S."/>
            <person name="Viragh M."/>
            <person name="Kuo A."/>
            <person name="Thoen E."/>
            <person name="Andreopoulos B."/>
            <person name="Lu D."/>
            <person name="Skrede I."/>
            <person name="Drula E."/>
            <person name="Henrissat B."/>
            <person name="Morin E."/>
            <person name="Kohler A."/>
            <person name="Barry K."/>
            <person name="LaButti K."/>
            <person name="Morin E."/>
            <person name="Salamov A."/>
            <person name="Lipzen A."/>
            <person name="Mereny Z."/>
            <person name="Hegedus B."/>
            <person name="Baldrian P."/>
            <person name="Stursova M."/>
            <person name="Weitz H."/>
            <person name="Taylor A."/>
            <person name="Grigoriev I.V."/>
            <person name="Nagy L.G."/>
            <person name="Martin F."/>
            <person name="Kauserud H."/>
        </authorList>
    </citation>
    <scope>NUCLEOTIDE SEQUENCE</scope>
    <source>
        <strain evidence="2">9284</strain>
    </source>
</reference>
<dbReference type="EMBL" id="JARKIF010000002">
    <property type="protein sequence ID" value="KAJ7648131.1"/>
    <property type="molecule type" value="Genomic_DNA"/>
</dbReference>
<feature type="compositionally biased region" description="Basic and acidic residues" evidence="1">
    <location>
        <begin position="50"/>
        <end position="62"/>
    </location>
</feature>
<feature type="region of interest" description="Disordered" evidence="1">
    <location>
        <begin position="210"/>
        <end position="233"/>
    </location>
</feature>
<keyword evidence="3" id="KW-1185">Reference proteome</keyword>
<gene>
    <name evidence="2" type="ORF">FB45DRAFT_861118</name>
</gene>
<sequence>MYRIMVQEEEATESDFPVGFCLATCRVKSRHHGIVKRKAAIEPDSSTSESRARARSSHERGEGQAVNRESGTPLVRLDAAMRLGGAHLVVLKAIVLVVGVAVGPDGAGYRETSTTYLDSNLTAKHLSLLLTTDFAGLADRATLATLFCDQSDDLRSWKTRQRRIHTGTGTTGLRRLGEQMRLRTEGFLDTFGALVTAAITAAITTATTVTATSSPDSRLGSAPGFDGASSPSS</sequence>
<feature type="region of interest" description="Disordered" evidence="1">
    <location>
        <begin position="37"/>
        <end position="69"/>
    </location>
</feature>
<evidence type="ECO:0000256" key="1">
    <source>
        <dbReference type="SAM" id="MobiDB-lite"/>
    </source>
</evidence>
<protein>
    <submittedName>
        <fullName evidence="2">Uncharacterized protein</fullName>
    </submittedName>
</protein>
<organism evidence="2 3">
    <name type="scientific">Roridomyces roridus</name>
    <dbReference type="NCBI Taxonomy" id="1738132"/>
    <lineage>
        <taxon>Eukaryota</taxon>
        <taxon>Fungi</taxon>
        <taxon>Dikarya</taxon>
        <taxon>Basidiomycota</taxon>
        <taxon>Agaricomycotina</taxon>
        <taxon>Agaricomycetes</taxon>
        <taxon>Agaricomycetidae</taxon>
        <taxon>Agaricales</taxon>
        <taxon>Marasmiineae</taxon>
        <taxon>Mycenaceae</taxon>
        <taxon>Roridomyces</taxon>
    </lineage>
</organism>
<dbReference type="AlphaFoldDB" id="A0AAD7CGS6"/>